<sequence>MADQTQRLEIATVRAEVGSNILFRFSNDAANADSIPTQSGDIQNLKQVVLEIQQDAAEKISISTTIYPSVAAGLAATADQGIFLVQSNDADEIYTVWQNQGGTAVNTGKTALSATAIQTALEASTEAAQAAENAADVATTRTARYLAPSATQPVVRDDGLPLQVGDVWFDTEGQTEYRYTDDGWRPNDSLVAIDELKQNLANDDDPTKGASGVGFDGEKLDEQLIYTKTLPDYVALRAYTGISTAISIRSMGSSGLVVMDGSVSGDDNLTKFIDGAGRQWRRVQTDLTLEQCGISRSNTPAANAALLKAAIIGGIKISGSRQSYSFEFTGEPISYAGSVLQVDLGAHLHTFKNWGGIVGNDTAIIEYNGRIEAAGGYCKGLGRFRRLLRAKIGTLEFQDVFCVNPSTENQFFGLEYSSDSFGDNPLVLEIDQVTILNVRTQTYSQSSGSAIPMTVIGNYGSTSSQAKQHIIGIGNFRIEEFYSVDQDGVTPIDGDSDACRLFTNPTQLTIGSLYAKNVAKRFVKSQEAVQVFCGSVDWVNDSRFPAGVFVGFFEGQFANSNVPSHFEIGVCRASFPNAGASLPLLFNASGLDHSIKIGTLIYKNIGFYSADRDVGITIDSAIGEGLIVNAPQSRRLDIKNLKDSAIRSISVAKGVVSDFDITYGASITTTGFVLIGLSLIRGKLKGWKTSSRVAQFYSIEDVTLDYTSGVSYVRAFVPVSGGIRSAERLSINDSTLLATQIFEAPSNGSGSFILRNFRATGGASIAAGFFSSGTWEVRLDDCNPSTFTGSGASVKSVNYS</sequence>
<evidence type="ECO:0000313" key="2">
    <source>
        <dbReference type="Proteomes" id="UP001375228"/>
    </source>
</evidence>
<proteinExistence type="predicted"/>
<dbReference type="EMBL" id="CP146691">
    <property type="protein sequence ID" value="WWY19055.1"/>
    <property type="molecule type" value="Genomic_DNA"/>
</dbReference>
<name>A0ABZ2J7D4_9PSED</name>
<accession>A0ABZ2J7D4</accession>
<reference evidence="1 2" key="1">
    <citation type="submission" date="2024-03" db="EMBL/GenBank/DDBJ databases">
        <title>Pseudomonas juntendi.</title>
        <authorList>
            <person name="Liu Y."/>
        </authorList>
    </citation>
    <scope>NUCLEOTIDE SEQUENCE [LARGE SCALE GENOMIC DNA]</scope>
    <source>
        <strain evidence="1 2">L4046hy</strain>
    </source>
</reference>
<organism evidence="1 2">
    <name type="scientific">Pseudomonas juntendi</name>
    <dbReference type="NCBI Taxonomy" id="2666183"/>
    <lineage>
        <taxon>Bacteria</taxon>
        <taxon>Pseudomonadati</taxon>
        <taxon>Pseudomonadota</taxon>
        <taxon>Gammaproteobacteria</taxon>
        <taxon>Pseudomonadales</taxon>
        <taxon>Pseudomonadaceae</taxon>
        <taxon>Pseudomonas</taxon>
    </lineage>
</organism>
<evidence type="ECO:0008006" key="3">
    <source>
        <dbReference type="Google" id="ProtNLM"/>
    </source>
</evidence>
<dbReference type="RefSeq" id="WP_338756754.1">
    <property type="nucleotide sequence ID" value="NZ_CP146691.1"/>
</dbReference>
<evidence type="ECO:0000313" key="1">
    <source>
        <dbReference type="EMBL" id="WWY19055.1"/>
    </source>
</evidence>
<keyword evidence="2" id="KW-1185">Reference proteome</keyword>
<gene>
    <name evidence="1" type="ORF">V9385_15400</name>
</gene>
<dbReference type="Proteomes" id="UP001375228">
    <property type="component" value="Chromosome"/>
</dbReference>
<protein>
    <recommendedName>
        <fullName evidence="3">Tail fiber protein</fullName>
    </recommendedName>
</protein>